<dbReference type="Proteomes" id="UP000593562">
    <property type="component" value="Unassembled WGS sequence"/>
</dbReference>
<dbReference type="InParanoid" id="A0A7J7C576"/>
<accession>A0A7J7C576</accession>
<proteinExistence type="predicted"/>
<comment type="caution">
    <text evidence="1">The sequence shown here is derived from an EMBL/GenBank/DDBJ whole genome shotgun (WGS) entry which is preliminary data.</text>
</comment>
<organism evidence="1 2">
    <name type="scientific">Tripterygium wilfordii</name>
    <name type="common">Thunder God vine</name>
    <dbReference type="NCBI Taxonomy" id="458696"/>
    <lineage>
        <taxon>Eukaryota</taxon>
        <taxon>Viridiplantae</taxon>
        <taxon>Streptophyta</taxon>
        <taxon>Embryophyta</taxon>
        <taxon>Tracheophyta</taxon>
        <taxon>Spermatophyta</taxon>
        <taxon>Magnoliopsida</taxon>
        <taxon>eudicotyledons</taxon>
        <taxon>Gunneridae</taxon>
        <taxon>Pentapetalae</taxon>
        <taxon>rosids</taxon>
        <taxon>fabids</taxon>
        <taxon>Celastrales</taxon>
        <taxon>Celastraceae</taxon>
        <taxon>Tripterygium</taxon>
    </lineage>
</organism>
<sequence length="113" mass="12734">MYCLLPIYACLRIKPSCLAMYNSCYHQSYNEFLFSSSGSIPNQCLCLLPLCNLLPIRILSSSPVSFSPSIFVIHIYYTSLAFVSNNEENTKHCVISVTFGSEHFFSISCRPSI</sequence>
<evidence type="ECO:0000313" key="2">
    <source>
        <dbReference type="Proteomes" id="UP000593562"/>
    </source>
</evidence>
<gene>
    <name evidence="1" type="ORF">HS088_TW21G01437</name>
</gene>
<reference evidence="1 2" key="1">
    <citation type="journal article" date="2020" name="Nat. Commun.">
        <title>Genome of Tripterygium wilfordii and identification of cytochrome P450 involved in triptolide biosynthesis.</title>
        <authorList>
            <person name="Tu L."/>
            <person name="Su P."/>
            <person name="Zhang Z."/>
            <person name="Gao L."/>
            <person name="Wang J."/>
            <person name="Hu T."/>
            <person name="Zhou J."/>
            <person name="Zhang Y."/>
            <person name="Zhao Y."/>
            <person name="Liu Y."/>
            <person name="Song Y."/>
            <person name="Tong Y."/>
            <person name="Lu Y."/>
            <person name="Yang J."/>
            <person name="Xu C."/>
            <person name="Jia M."/>
            <person name="Peters R.J."/>
            <person name="Huang L."/>
            <person name="Gao W."/>
        </authorList>
    </citation>
    <scope>NUCLEOTIDE SEQUENCE [LARGE SCALE GENOMIC DNA]</scope>
    <source>
        <strain evidence="2">cv. XIE 37</strain>
        <tissue evidence="1">Leaf</tissue>
    </source>
</reference>
<keyword evidence="2" id="KW-1185">Reference proteome</keyword>
<dbReference type="EMBL" id="JAAARO010000021">
    <property type="protein sequence ID" value="KAF5729274.1"/>
    <property type="molecule type" value="Genomic_DNA"/>
</dbReference>
<protein>
    <submittedName>
        <fullName evidence="1">Uncharacterized protein</fullName>
    </submittedName>
</protein>
<name>A0A7J7C576_TRIWF</name>
<evidence type="ECO:0000313" key="1">
    <source>
        <dbReference type="EMBL" id="KAF5729274.1"/>
    </source>
</evidence>
<dbReference type="AlphaFoldDB" id="A0A7J7C576"/>